<proteinExistence type="predicted"/>
<evidence type="ECO:0000256" key="1">
    <source>
        <dbReference type="ARBA" id="ARBA00022741"/>
    </source>
</evidence>
<evidence type="ECO:0000313" key="5">
    <source>
        <dbReference type="EMBL" id="KAF5832316.1"/>
    </source>
</evidence>
<dbReference type="PROSITE" id="PS50011">
    <property type="entry name" value="PROTEIN_KINASE_DOM"/>
    <property type="match status" value="1"/>
</dbReference>
<dbReference type="Gene3D" id="1.10.510.10">
    <property type="entry name" value="Transferase(Phosphotransferase) domain 1"/>
    <property type="match status" value="1"/>
</dbReference>
<evidence type="ECO:0000256" key="2">
    <source>
        <dbReference type="ARBA" id="ARBA00022840"/>
    </source>
</evidence>
<dbReference type="SUPFAM" id="SSF56112">
    <property type="entry name" value="Protein kinase-like (PK-like)"/>
    <property type="match status" value="1"/>
</dbReference>
<organism evidence="5 6">
    <name type="scientific">Dunaliella salina</name>
    <name type="common">Green alga</name>
    <name type="synonym">Protococcus salinus</name>
    <dbReference type="NCBI Taxonomy" id="3046"/>
    <lineage>
        <taxon>Eukaryota</taxon>
        <taxon>Viridiplantae</taxon>
        <taxon>Chlorophyta</taxon>
        <taxon>core chlorophytes</taxon>
        <taxon>Chlorophyceae</taxon>
        <taxon>CS clade</taxon>
        <taxon>Chlamydomonadales</taxon>
        <taxon>Dunaliellaceae</taxon>
        <taxon>Dunaliella</taxon>
    </lineage>
</organism>
<feature type="region of interest" description="Disordered" evidence="3">
    <location>
        <begin position="158"/>
        <end position="217"/>
    </location>
</feature>
<name>A0ABQ7GCI2_DUNSA</name>
<dbReference type="InterPro" id="IPR011009">
    <property type="entry name" value="Kinase-like_dom_sf"/>
</dbReference>
<evidence type="ECO:0000313" key="6">
    <source>
        <dbReference type="Proteomes" id="UP000815325"/>
    </source>
</evidence>
<dbReference type="Proteomes" id="UP000815325">
    <property type="component" value="Unassembled WGS sequence"/>
</dbReference>
<gene>
    <name evidence="5" type="ORF">DUNSADRAFT_11826</name>
</gene>
<evidence type="ECO:0000256" key="3">
    <source>
        <dbReference type="SAM" id="MobiDB-lite"/>
    </source>
</evidence>
<feature type="region of interest" description="Disordered" evidence="3">
    <location>
        <begin position="88"/>
        <end position="146"/>
    </location>
</feature>
<feature type="domain" description="Protein kinase" evidence="4">
    <location>
        <begin position="1"/>
        <end position="91"/>
    </location>
</feature>
<keyword evidence="1" id="KW-0547">Nucleotide-binding</keyword>
<evidence type="ECO:0000259" key="4">
    <source>
        <dbReference type="PROSITE" id="PS50011"/>
    </source>
</evidence>
<comment type="caution">
    <text evidence="5">The sequence shown here is derived from an EMBL/GenBank/DDBJ whole genome shotgun (WGS) entry which is preliminary data.</text>
</comment>
<reference evidence="5" key="1">
    <citation type="submission" date="2017-08" db="EMBL/GenBank/DDBJ databases">
        <authorList>
            <person name="Polle J.E."/>
            <person name="Barry K."/>
            <person name="Cushman J."/>
            <person name="Schmutz J."/>
            <person name="Tran D."/>
            <person name="Hathwaick L.T."/>
            <person name="Yim W.C."/>
            <person name="Jenkins J."/>
            <person name="Mckie-Krisberg Z.M."/>
            <person name="Prochnik S."/>
            <person name="Lindquist E."/>
            <person name="Dockter R.B."/>
            <person name="Adam C."/>
            <person name="Molina H."/>
            <person name="Bunkerborg J."/>
            <person name="Jin E."/>
            <person name="Buchheim M."/>
            <person name="Magnuson J."/>
        </authorList>
    </citation>
    <scope>NUCLEOTIDE SEQUENCE</scope>
    <source>
        <strain evidence="5">CCAP 19/18</strain>
    </source>
</reference>
<feature type="non-terminal residue" evidence="5">
    <location>
        <position position="1"/>
    </location>
</feature>
<keyword evidence="2" id="KW-0067">ATP-binding</keyword>
<accession>A0ABQ7GCI2</accession>
<dbReference type="PANTHER" id="PTHR24055">
    <property type="entry name" value="MITOGEN-ACTIVATED PROTEIN KINASE"/>
    <property type="match status" value="1"/>
</dbReference>
<keyword evidence="6" id="KW-1185">Reference proteome</keyword>
<sequence>LLLRRPWFPGNNDIDQLGKIFQALGTPNESTWPGLSSLPAYVEFQPVTAPPLRSLFPAAVSADALDLLGKMVSMNPAHRPSAAEALSHSYFTSDPPPTPHHLLPRPKLRDSQPQPAVIDTNAQPPQKRPSQMEALQRAAGLAAGKHAGHDELLQGQQGLAGNAAAEHSSGGEVGGGRPAKRQRHGLAREGAGGAGGNCTPSDAIGKFSPACSPPVRT</sequence>
<protein>
    <submittedName>
        <fullName evidence="5">Kinase-like domain-containing protein</fullName>
    </submittedName>
</protein>
<dbReference type="EMBL" id="MU069882">
    <property type="protein sequence ID" value="KAF5832316.1"/>
    <property type="molecule type" value="Genomic_DNA"/>
</dbReference>
<dbReference type="InterPro" id="IPR000719">
    <property type="entry name" value="Prot_kinase_dom"/>
</dbReference>
<dbReference type="InterPro" id="IPR050117">
    <property type="entry name" value="MAPK"/>
</dbReference>